<dbReference type="NCBIfam" id="TIGR01451">
    <property type="entry name" value="B_ant_repeat"/>
    <property type="match status" value="10"/>
</dbReference>
<dbReference type="InterPro" id="IPR057687">
    <property type="entry name" value="DUF7927"/>
</dbReference>
<accession>A0A918UYP6</accession>
<reference evidence="6" key="1">
    <citation type="journal article" date="2014" name="Int. J. Syst. Evol. Microbiol.">
        <title>Complete genome sequence of Corynebacterium casei LMG S-19264T (=DSM 44701T), isolated from a smear-ripened cheese.</title>
        <authorList>
            <consortium name="US DOE Joint Genome Institute (JGI-PGF)"/>
            <person name="Walter F."/>
            <person name="Albersmeier A."/>
            <person name="Kalinowski J."/>
            <person name="Ruckert C."/>
        </authorList>
    </citation>
    <scope>NUCLEOTIDE SEQUENCE</scope>
    <source>
        <strain evidence="6">JCM 4988</strain>
    </source>
</reference>
<feature type="domain" description="DUF11" evidence="2">
    <location>
        <begin position="1104"/>
        <end position="1216"/>
    </location>
</feature>
<feature type="domain" description="DUF7507" evidence="3">
    <location>
        <begin position="508"/>
        <end position="602"/>
    </location>
</feature>
<feature type="region of interest" description="Disordered" evidence="1">
    <location>
        <begin position="832"/>
        <end position="853"/>
    </location>
</feature>
<feature type="domain" description="DUF11" evidence="2">
    <location>
        <begin position="981"/>
        <end position="1092"/>
    </location>
</feature>
<keyword evidence="7" id="KW-1185">Reference proteome</keyword>
<feature type="domain" description="DUF7933" evidence="5">
    <location>
        <begin position="276"/>
        <end position="385"/>
    </location>
</feature>
<feature type="region of interest" description="Disordered" evidence="1">
    <location>
        <begin position="1580"/>
        <end position="1621"/>
    </location>
</feature>
<dbReference type="InterPro" id="IPR001434">
    <property type="entry name" value="OmcB-like_DUF11"/>
</dbReference>
<feature type="compositionally biased region" description="Low complexity" evidence="1">
    <location>
        <begin position="1084"/>
        <end position="1095"/>
    </location>
</feature>
<dbReference type="Gene3D" id="2.60.40.10">
    <property type="entry name" value="Immunoglobulins"/>
    <property type="match status" value="8"/>
</dbReference>
<evidence type="ECO:0000313" key="7">
    <source>
        <dbReference type="Proteomes" id="UP000630936"/>
    </source>
</evidence>
<feature type="region of interest" description="Disordered" evidence="1">
    <location>
        <begin position="1070"/>
        <end position="1095"/>
    </location>
</feature>
<feature type="domain" description="DUF7927" evidence="4">
    <location>
        <begin position="1470"/>
        <end position="1594"/>
    </location>
</feature>
<comment type="caution">
    <text evidence="6">The sequence shown here is derived from an EMBL/GenBank/DDBJ whole genome shotgun (WGS) entry which is preliminary data.</text>
</comment>
<feature type="compositionally biased region" description="Low complexity" evidence="1">
    <location>
        <begin position="724"/>
        <end position="734"/>
    </location>
</feature>
<dbReference type="RefSeq" id="WP_190124938.1">
    <property type="nucleotide sequence ID" value="NZ_BMWG01000015.1"/>
</dbReference>
<dbReference type="Pfam" id="PF25564">
    <property type="entry name" value="DUF7933"/>
    <property type="match status" value="1"/>
</dbReference>
<feature type="domain" description="DUF11" evidence="2">
    <location>
        <begin position="741"/>
        <end position="853"/>
    </location>
</feature>
<feature type="domain" description="DUF11" evidence="2">
    <location>
        <begin position="620"/>
        <end position="732"/>
    </location>
</feature>
<evidence type="ECO:0000259" key="5">
    <source>
        <dbReference type="Pfam" id="PF25564"/>
    </source>
</evidence>
<feature type="region of interest" description="Disordered" evidence="1">
    <location>
        <begin position="712"/>
        <end position="734"/>
    </location>
</feature>
<dbReference type="Proteomes" id="UP000630936">
    <property type="component" value="Unassembled WGS sequence"/>
</dbReference>
<reference evidence="6" key="2">
    <citation type="submission" date="2020-09" db="EMBL/GenBank/DDBJ databases">
        <authorList>
            <person name="Sun Q."/>
            <person name="Ohkuma M."/>
        </authorList>
    </citation>
    <scope>NUCLEOTIDE SEQUENCE</scope>
    <source>
        <strain evidence="6">JCM 4988</strain>
    </source>
</reference>
<feature type="compositionally biased region" description="Basic and acidic residues" evidence="1">
    <location>
        <begin position="1599"/>
        <end position="1621"/>
    </location>
</feature>
<evidence type="ECO:0000313" key="6">
    <source>
        <dbReference type="EMBL" id="GGZ45133.1"/>
    </source>
</evidence>
<proteinExistence type="predicted"/>
<dbReference type="PANTHER" id="PTHR34819:SF3">
    <property type="entry name" value="CELL SURFACE PROTEIN"/>
    <property type="match status" value="1"/>
</dbReference>
<dbReference type="InterPro" id="IPR047589">
    <property type="entry name" value="DUF11_rpt"/>
</dbReference>
<feature type="domain" description="DUF11" evidence="2">
    <location>
        <begin position="1224"/>
        <end position="1336"/>
    </location>
</feature>
<feature type="region of interest" description="Disordered" evidence="1">
    <location>
        <begin position="1441"/>
        <end position="1465"/>
    </location>
</feature>
<dbReference type="InterPro" id="IPR013783">
    <property type="entry name" value="Ig-like_fold"/>
</dbReference>
<sequence length="1621" mass="158959">MHGSPRRGRRLGVLFSAGLVLGAQLVALGTALPLASAARAAAAPGAPGLPQGPPSVYSEGFENGTGQTPILLSAYTGAPPISAKYTAAPAWISAANCNGIILDQTGANNAACQNQSATAMAELKAMANVLGQVAGSATPGTNHAVSAYTDGANPGANKVEIQTVNPIPLVTSNRFITFSVDVAAVNCNVSAPLLNFFLTGAGPDLPANDQAINPCTDPRSSTYNVGARPIQAGSFASDSSVFFTGSAVGVKMTNANGSGLGNDHAYDNLRILDVTPQLDKGFNPASVPQGGISTLTFTVTNTSELAEKNGFSFSDNLPSGVTVAAVPNAATTCGSASLTAVPGTGVVGLSGGVLAAGTQSCTFTVDVTSNTPGTYVNEPANVTPSGVNPPGPATLIVTVPGSPTITKSASEETFAAGDAITYSFVVTNTATAPLSGIQVTDNGPGTPAVSCPSTTLAAGTSMTCAATYTATASDAATGTITDTASVTGTVNGNTVNGTSNQVVIPLRALTVVKSADRDQFTAAGQTISYAFRVTNTGQVPLTDLNVIDNGPGSPAVSCPSAPLPPGSSVNCTATYTTTAADVTAGSVTDTAQATGTAPDGELARATSNTVTVPFVAPEADLALTKTGPAAVNPGGEIDYTLTVTNNGPDDSSGWTVTDTIPAGLANAATTTPGCSITGGTLTCTGGALPVGDSTTIALTGTAAPGATTVTNTATVTGDEDDPNPDNNTDTTTTTVTPASVDLALTKTGPASVTAGGQVSYTITVTNNGPDASTGWTVTDPIPAGLDNAATTTPGCSITGGTLTCTGGALAVGGSTTIALTGTADVNATSITNTATVDGDDPDPNPDNNTDTTNTTVNLSVDLALNKTGPASVTAGGEVTYTITVTNNGPSDSTGWTVADSIPAGLTNAATTTPGCSITAGTLTCTGGPLAAGDSTTITLTGTAAANAGTIVNTATVDGDDPDPNPGNNTDTTNTTVNPSADLALNKTGPSAVTVGGTVSYAIVVTNNGPSDSTGWTVTDAIPAGLANAATTTPGCSITAGTLTCTGGPLAVGDSATIALTGTAPNAGTITNTATVDGNDPDPDPGNNTDTTNTTVTPLPVPEVDLAVTKTGPASVLPGDSVTYTITVSNNGPDDSTGWTLTDAIPAGLENAATTTSGCSISGGTLTCTGGALTAGDSTTITLTGTAAANAGTIVNTAIVDGDDPDPNPNNNQDSTTTTVGVSADLAVTKSGPASVAAGSTVSYTITVTNNGPSDSTGWTLSDPIPAGLTNAATTTAGCSISAGTLTCTGGALAVGDSTTITLTGTASPNATSITNTVTVDGNDPDPNPGNNTDTTNTTVTPLPVEVDLAVTKTGPASVVAGGQISYTITVTNNGPDDSTGWALTDTLPTQIQNPSTTSDGCGIGAGRLTCTGGPLAVGESVTVTVSGTVAADATGSIANTVTVTGDDPDPDPGNNTDTTNTPVNGRPELTIVKEQNGPSTVRPGDTVDYTITVTNTGTAAYTAADPASFTDDLSGLLDDAAYNGDAAATRGTVTYNEPILSWSGALAPGQTATITFSVTTYSRTFGDLKLINTVVSDTPGNNCEPDSDDPRCTTSGKVKPKDKGKDKRTVAGREPEGARAA</sequence>
<feature type="region of interest" description="Disordered" evidence="1">
    <location>
        <begin position="953"/>
        <end position="984"/>
    </location>
</feature>
<dbReference type="Pfam" id="PF01345">
    <property type="entry name" value="DUF11"/>
    <property type="match status" value="7"/>
</dbReference>
<feature type="region of interest" description="Disordered" evidence="1">
    <location>
        <begin position="1318"/>
        <end position="1339"/>
    </location>
</feature>
<dbReference type="GO" id="GO:0005975">
    <property type="term" value="P:carbohydrate metabolic process"/>
    <property type="evidence" value="ECO:0007669"/>
    <property type="project" value="UniProtKB-ARBA"/>
</dbReference>
<feature type="domain" description="DUF11" evidence="2">
    <location>
        <begin position="1347"/>
        <end position="1460"/>
    </location>
</feature>
<gene>
    <name evidence="6" type="ORF">GCM10010387_44520</name>
</gene>
<dbReference type="InterPro" id="IPR057693">
    <property type="entry name" value="DUF7933"/>
</dbReference>
<dbReference type="Pfam" id="PF24346">
    <property type="entry name" value="DUF7507"/>
    <property type="match status" value="2"/>
</dbReference>
<evidence type="ECO:0000259" key="4">
    <source>
        <dbReference type="Pfam" id="PF25549"/>
    </source>
</evidence>
<dbReference type="PANTHER" id="PTHR34819">
    <property type="entry name" value="LARGE CYSTEINE-RICH PERIPLASMIC PROTEIN OMCB"/>
    <property type="match status" value="1"/>
</dbReference>
<feature type="region of interest" description="Disordered" evidence="1">
    <location>
        <begin position="1198"/>
        <end position="1217"/>
    </location>
</feature>
<protein>
    <recommendedName>
        <fullName evidence="8">DUF11 domain-containing protein</fullName>
    </recommendedName>
</protein>
<feature type="compositionally biased region" description="Low complexity" evidence="1">
    <location>
        <begin position="1328"/>
        <end position="1339"/>
    </location>
</feature>
<dbReference type="InterPro" id="IPR051172">
    <property type="entry name" value="Chlamydia_OmcB"/>
</dbReference>
<evidence type="ECO:0000259" key="2">
    <source>
        <dbReference type="Pfam" id="PF01345"/>
    </source>
</evidence>
<dbReference type="InterPro" id="IPR055354">
    <property type="entry name" value="DUF7507"/>
</dbReference>
<dbReference type="Pfam" id="PF25549">
    <property type="entry name" value="DUF7927"/>
    <property type="match status" value="1"/>
</dbReference>
<evidence type="ECO:0008006" key="8">
    <source>
        <dbReference type="Google" id="ProtNLM"/>
    </source>
</evidence>
<feature type="domain" description="DUF7507" evidence="3">
    <location>
        <begin position="404"/>
        <end position="495"/>
    </location>
</feature>
<evidence type="ECO:0000259" key="3">
    <source>
        <dbReference type="Pfam" id="PF24346"/>
    </source>
</evidence>
<feature type="compositionally biased region" description="Low complexity" evidence="1">
    <location>
        <begin position="1452"/>
        <end position="1465"/>
    </location>
</feature>
<feature type="domain" description="DUF11" evidence="2">
    <location>
        <begin position="861"/>
        <end position="973"/>
    </location>
</feature>
<evidence type="ECO:0000256" key="1">
    <source>
        <dbReference type="SAM" id="MobiDB-lite"/>
    </source>
</evidence>
<feature type="compositionally biased region" description="Low complexity" evidence="1">
    <location>
        <begin position="965"/>
        <end position="978"/>
    </location>
</feature>
<feature type="compositionally biased region" description="Low complexity" evidence="1">
    <location>
        <begin position="1208"/>
        <end position="1217"/>
    </location>
</feature>
<organism evidence="6 7">
    <name type="scientific">Streptomyces inusitatus</name>
    <dbReference type="NCBI Taxonomy" id="68221"/>
    <lineage>
        <taxon>Bacteria</taxon>
        <taxon>Bacillati</taxon>
        <taxon>Actinomycetota</taxon>
        <taxon>Actinomycetes</taxon>
        <taxon>Kitasatosporales</taxon>
        <taxon>Streptomycetaceae</taxon>
        <taxon>Streptomyces</taxon>
    </lineage>
</organism>
<dbReference type="EMBL" id="BMWG01000015">
    <property type="protein sequence ID" value="GGZ45133.1"/>
    <property type="molecule type" value="Genomic_DNA"/>
</dbReference>
<name>A0A918UYP6_9ACTN</name>